<gene>
    <name evidence="3" type="ORF">Golax_022198</name>
</gene>
<keyword evidence="1" id="KW-0863">Zinc-finger</keyword>
<dbReference type="PANTHER" id="PTHR31286:SF167">
    <property type="entry name" value="OS09G0268800 PROTEIN"/>
    <property type="match status" value="1"/>
</dbReference>
<protein>
    <recommendedName>
        <fullName evidence="2">CCHC-type domain-containing protein</fullName>
    </recommendedName>
</protein>
<sequence>MEESSGVKRLEKDEISLLEEELVQLTVKSSMTRKNFEIQVAGQNLFLIVFETEEDLETVMEGRPWFFRKQLIIFDRLVTPVERSQIWLSSSPYWLKIGPCLPEFDKKYLLHAIGKPLRRGIFVSTGNQRKSWISFKYENLANFCFGCGRMGHRVKECIELKLEEKDELGEDLPYSLCSYTGNMEMFSGTNKKLEVEGAMIQGLEDNLQQRRKWEMEKMKAKLEINNLIRDTRDSGTFALPKSRNEDWMLDGHDEANVHKEQSIVEKVEGLNGSDSMLEGKSKLTKKASWKRITPGVMMNESRDERVVGKMKLAKIGIDERRTTTSCEDGFKRTYLALE</sequence>
<accession>A0A7J9ANU4</accession>
<organism evidence="3 4">
    <name type="scientific">Gossypium laxum</name>
    <dbReference type="NCBI Taxonomy" id="34288"/>
    <lineage>
        <taxon>Eukaryota</taxon>
        <taxon>Viridiplantae</taxon>
        <taxon>Streptophyta</taxon>
        <taxon>Embryophyta</taxon>
        <taxon>Tracheophyta</taxon>
        <taxon>Spermatophyta</taxon>
        <taxon>Magnoliopsida</taxon>
        <taxon>eudicotyledons</taxon>
        <taxon>Gunneridae</taxon>
        <taxon>Pentapetalae</taxon>
        <taxon>rosids</taxon>
        <taxon>malvids</taxon>
        <taxon>Malvales</taxon>
        <taxon>Malvaceae</taxon>
        <taxon>Malvoideae</taxon>
        <taxon>Gossypium</taxon>
    </lineage>
</organism>
<dbReference type="InterPro" id="IPR025836">
    <property type="entry name" value="Zn_knuckle_CX2CX4HX4C"/>
</dbReference>
<keyword evidence="1" id="KW-0479">Metal-binding</keyword>
<dbReference type="Pfam" id="PF14392">
    <property type="entry name" value="zf-CCHC_4"/>
    <property type="match status" value="1"/>
</dbReference>
<comment type="caution">
    <text evidence="3">The sequence shown here is derived from an EMBL/GenBank/DDBJ whole genome shotgun (WGS) entry which is preliminary data.</text>
</comment>
<dbReference type="Proteomes" id="UP000593574">
    <property type="component" value="Unassembled WGS sequence"/>
</dbReference>
<evidence type="ECO:0000313" key="3">
    <source>
        <dbReference type="EMBL" id="MBA0725630.1"/>
    </source>
</evidence>
<dbReference type="GO" id="GO:0003676">
    <property type="term" value="F:nucleic acid binding"/>
    <property type="evidence" value="ECO:0007669"/>
    <property type="project" value="InterPro"/>
</dbReference>
<evidence type="ECO:0000256" key="1">
    <source>
        <dbReference type="PROSITE-ProRule" id="PRU00047"/>
    </source>
</evidence>
<feature type="domain" description="CCHC-type" evidence="2">
    <location>
        <begin position="144"/>
        <end position="157"/>
    </location>
</feature>
<dbReference type="AlphaFoldDB" id="A0A7J9ANU4"/>
<dbReference type="PANTHER" id="PTHR31286">
    <property type="entry name" value="GLYCINE-RICH CELL WALL STRUCTURAL PROTEIN 1.8-LIKE"/>
    <property type="match status" value="1"/>
</dbReference>
<dbReference type="EMBL" id="JABEZV010000011">
    <property type="protein sequence ID" value="MBA0725630.1"/>
    <property type="molecule type" value="Genomic_DNA"/>
</dbReference>
<keyword evidence="1" id="KW-0862">Zinc</keyword>
<dbReference type="InterPro" id="IPR001878">
    <property type="entry name" value="Znf_CCHC"/>
</dbReference>
<name>A0A7J9ANU4_9ROSI</name>
<dbReference type="GO" id="GO:0008270">
    <property type="term" value="F:zinc ion binding"/>
    <property type="evidence" value="ECO:0007669"/>
    <property type="project" value="UniProtKB-KW"/>
</dbReference>
<proteinExistence type="predicted"/>
<keyword evidence="4" id="KW-1185">Reference proteome</keyword>
<reference evidence="3 4" key="1">
    <citation type="journal article" date="2019" name="Genome Biol. Evol.">
        <title>Insights into the evolution of the New World diploid cottons (Gossypium, subgenus Houzingenia) based on genome sequencing.</title>
        <authorList>
            <person name="Grover C.E."/>
            <person name="Arick M.A. 2nd"/>
            <person name="Thrash A."/>
            <person name="Conover J.L."/>
            <person name="Sanders W.S."/>
            <person name="Peterson D.G."/>
            <person name="Frelichowski J.E."/>
            <person name="Scheffler J.A."/>
            <person name="Scheffler B.E."/>
            <person name="Wendel J.F."/>
        </authorList>
    </citation>
    <scope>NUCLEOTIDE SEQUENCE [LARGE SCALE GENOMIC DNA]</scope>
    <source>
        <strain evidence="3">4</strain>
        <tissue evidence="3">Leaf</tissue>
    </source>
</reference>
<dbReference type="PROSITE" id="PS50158">
    <property type="entry name" value="ZF_CCHC"/>
    <property type="match status" value="1"/>
</dbReference>
<evidence type="ECO:0000313" key="4">
    <source>
        <dbReference type="Proteomes" id="UP000593574"/>
    </source>
</evidence>
<evidence type="ECO:0000259" key="2">
    <source>
        <dbReference type="PROSITE" id="PS50158"/>
    </source>
</evidence>
<dbReference type="InterPro" id="IPR040256">
    <property type="entry name" value="At4g02000-like"/>
</dbReference>